<dbReference type="HOGENOM" id="CLU_1944766_0_0_7"/>
<comment type="caution">
    <text evidence="1">The sequence shown here is derived from an EMBL/GenBank/DDBJ whole genome shotgun (WGS) entry which is preliminary data.</text>
</comment>
<evidence type="ECO:0000313" key="1">
    <source>
        <dbReference type="EMBL" id="ETW97597.1"/>
    </source>
</evidence>
<proteinExistence type="predicted"/>
<dbReference type="Proteomes" id="UP000019141">
    <property type="component" value="Unassembled WGS sequence"/>
</dbReference>
<evidence type="ECO:0000313" key="2">
    <source>
        <dbReference type="Proteomes" id="UP000019141"/>
    </source>
</evidence>
<dbReference type="AlphaFoldDB" id="W4LHY8"/>
<accession>W4LHY8</accession>
<protein>
    <submittedName>
        <fullName evidence="1">Uncharacterized protein</fullName>
    </submittedName>
</protein>
<sequence length="129" mass="14518">MQSEVLWTVFGYIDSHWDVNTEMSKTRFEQALASQVGLDPVYQLRYDETAAAYQAELEQHGNIEAALEALYSKNTAPKPAQPDVAQVLGEFMKWNVAFGGFRSFGYMNYPGWTGNGSFLNDPPPYRALP</sequence>
<gene>
    <name evidence="1" type="ORF">ETSY1_21980</name>
</gene>
<keyword evidence="2" id="KW-1185">Reference proteome</keyword>
<reference evidence="1 2" key="1">
    <citation type="journal article" date="2014" name="Nature">
        <title>An environmental bacterial taxon with a large and distinct metabolic repertoire.</title>
        <authorList>
            <person name="Wilson M.C."/>
            <person name="Mori T."/>
            <person name="Ruckert C."/>
            <person name="Uria A.R."/>
            <person name="Helf M.J."/>
            <person name="Takada K."/>
            <person name="Gernert C."/>
            <person name="Steffens U.A."/>
            <person name="Heycke N."/>
            <person name="Schmitt S."/>
            <person name="Rinke C."/>
            <person name="Helfrich E.J."/>
            <person name="Brachmann A.O."/>
            <person name="Gurgui C."/>
            <person name="Wakimoto T."/>
            <person name="Kracht M."/>
            <person name="Crusemann M."/>
            <person name="Hentschel U."/>
            <person name="Abe I."/>
            <person name="Matsunaga S."/>
            <person name="Kalinowski J."/>
            <person name="Takeyama H."/>
            <person name="Piel J."/>
        </authorList>
    </citation>
    <scope>NUCLEOTIDE SEQUENCE [LARGE SCALE GENOMIC DNA]</scope>
    <source>
        <strain evidence="2">TSY1</strain>
    </source>
</reference>
<dbReference type="EMBL" id="AZHW01000643">
    <property type="protein sequence ID" value="ETW97597.1"/>
    <property type="molecule type" value="Genomic_DNA"/>
</dbReference>
<organism evidence="1 2">
    <name type="scientific">Entotheonella factor</name>
    <dbReference type="NCBI Taxonomy" id="1429438"/>
    <lineage>
        <taxon>Bacteria</taxon>
        <taxon>Pseudomonadati</taxon>
        <taxon>Nitrospinota/Tectimicrobiota group</taxon>
        <taxon>Candidatus Tectimicrobiota</taxon>
        <taxon>Candidatus Entotheonellia</taxon>
        <taxon>Candidatus Entotheonellales</taxon>
        <taxon>Candidatus Entotheonellaceae</taxon>
        <taxon>Candidatus Entotheonella</taxon>
    </lineage>
</organism>
<name>W4LHY8_ENTF1</name>
<dbReference type="PATRIC" id="fig|1429438.4.peg.4250"/>